<dbReference type="SUPFAM" id="SSF51735">
    <property type="entry name" value="NAD(P)-binding Rossmann-fold domains"/>
    <property type="match status" value="1"/>
</dbReference>
<dbReference type="Gene3D" id="3.90.180.10">
    <property type="entry name" value="Medium-chain alcohol dehydrogenases, catalytic domain"/>
    <property type="match status" value="1"/>
</dbReference>
<name>A0A316TD10_9ACTN</name>
<dbReference type="InterPro" id="IPR052711">
    <property type="entry name" value="Zinc_ADH-like"/>
</dbReference>
<dbReference type="Pfam" id="PF08240">
    <property type="entry name" value="ADH_N"/>
    <property type="match status" value="1"/>
</dbReference>
<dbReference type="InterPro" id="IPR036291">
    <property type="entry name" value="NAD(P)-bd_dom_sf"/>
</dbReference>
<dbReference type="GO" id="GO:0016491">
    <property type="term" value="F:oxidoreductase activity"/>
    <property type="evidence" value="ECO:0007669"/>
    <property type="project" value="InterPro"/>
</dbReference>
<sequence>MVMARAPWVSSRLGPAHHDPSPLAPACCRRTQRAVQRQGSAKPVRPPWELEQRAQEVRMRAAVTNVDPAAPPVEVREVPPPSPAPGWVTVRLQRAALNRLDAMLLAARTEEKPDTVYGADGAGLVHEVGPPVAGHDTDVAPGDRVIICPSLHWGEDEQAPGASYEILGSPTDGTHAELVAVPAANVHRVPAHLSWEEAAALPLAGLTAWRALVTRGRLKGGETVVVGAASSGVGSMAVQLAHAHGARVAAVTSGPAKAAAASALGADAVVDRSRGAVAEQLRALVPEGADLALDPTGALWQPFVDALRPGGRLVAVGKMASATAELRVQSVYWKQVDVLGSSMGSPRDFRDLLRHVEEHRWAPLVDSVFGLGDVAAAYARLDADDRIGKVVLDTTR</sequence>
<evidence type="ECO:0000313" key="3">
    <source>
        <dbReference type="EMBL" id="PWN02310.1"/>
    </source>
</evidence>
<dbReference type="SMART" id="SM00829">
    <property type="entry name" value="PKS_ER"/>
    <property type="match status" value="1"/>
</dbReference>
<dbReference type="Proteomes" id="UP000245507">
    <property type="component" value="Unassembled WGS sequence"/>
</dbReference>
<dbReference type="PANTHER" id="PTHR45033:SF3">
    <property type="entry name" value="DEHYDROGENASE, PUTATIVE (AFU_ORTHOLOGUE AFUA_2G13270)-RELATED"/>
    <property type="match status" value="1"/>
</dbReference>
<gene>
    <name evidence="3" type="ORF">DJ010_14475</name>
</gene>
<reference evidence="3 4" key="1">
    <citation type="submission" date="2018-05" db="EMBL/GenBank/DDBJ databases">
        <title>Nocardioides silvaticus genome.</title>
        <authorList>
            <person name="Li C."/>
            <person name="Wang G."/>
        </authorList>
    </citation>
    <scope>NUCLEOTIDE SEQUENCE [LARGE SCALE GENOMIC DNA]</scope>
    <source>
        <strain evidence="3 4">CCTCC AB 2018079</strain>
    </source>
</reference>
<comment type="caution">
    <text evidence="3">The sequence shown here is derived from an EMBL/GenBank/DDBJ whole genome shotgun (WGS) entry which is preliminary data.</text>
</comment>
<proteinExistence type="predicted"/>
<organism evidence="3 4">
    <name type="scientific">Nocardioides silvaticus</name>
    <dbReference type="NCBI Taxonomy" id="2201891"/>
    <lineage>
        <taxon>Bacteria</taxon>
        <taxon>Bacillati</taxon>
        <taxon>Actinomycetota</taxon>
        <taxon>Actinomycetes</taxon>
        <taxon>Propionibacteriales</taxon>
        <taxon>Nocardioidaceae</taxon>
        <taxon>Nocardioides</taxon>
    </lineage>
</organism>
<protein>
    <recommendedName>
        <fullName evidence="2">Enoyl reductase (ER) domain-containing protein</fullName>
    </recommendedName>
</protein>
<accession>A0A316TD10</accession>
<dbReference type="SUPFAM" id="SSF50129">
    <property type="entry name" value="GroES-like"/>
    <property type="match status" value="1"/>
</dbReference>
<keyword evidence="4" id="KW-1185">Reference proteome</keyword>
<dbReference type="InterPro" id="IPR013154">
    <property type="entry name" value="ADH-like_N"/>
</dbReference>
<evidence type="ECO:0000256" key="1">
    <source>
        <dbReference type="SAM" id="MobiDB-lite"/>
    </source>
</evidence>
<feature type="domain" description="Enoyl reductase (ER)" evidence="2">
    <location>
        <begin position="64"/>
        <end position="392"/>
    </location>
</feature>
<dbReference type="PANTHER" id="PTHR45033">
    <property type="match status" value="1"/>
</dbReference>
<dbReference type="InterPro" id="IPR011032">
    <property type="entry name" value="GroES-like_sf"/>
</dbReference>
<feature type="region of interest" description="Disordered" evidence="1">
    <location>
        <begin position="1"/>
        <end position="24"/>
    </location>
</feature>
<dbReference type="AlphaFoldDB" id="A0A316TD10"/>
<dbReference type="EMBL" id="QGDD01000006">
    <property type="protein sequence ID" value="PWN02310.1"/>
    <property type="molecule type" value="Genomic_DNA"/>
</dbReference>
<dbReference type="Pfam" id="PF00107">
    <property type="entry name" value="ADH_zinc_N"/>
    <property type="match status" value="1"/>
</dbReference>
<dbReference type="InterPro" id="IPR013149">
    <property type="entry name" value="ADH-like_C"/>
</dbReference>
<evidence type="ECO:0000313" key="4">
    <source>
        <dbReference type="Proteomes" id="UP000245507"/>
    </source>
</evidence>
<dbReference type="InterPro" id="IPR020843">
    <property type="entry name" value="ER"/>
</dbReference>
<evidence type="ECO:0000259" key="2">
    <source>
        <dbReference type="SMART" id="SM00829"/>
    </source>
</evidence>